<evidence type="ECO:0000256" key="5">
    <source>
        <dbReference type="SAM" id="MobiDB-lite"/>
    </source>
</evidence>
<dbReference type="NCBIfam" id="TIGR01490">
    <property type="entry name" value="HAD-SF-IB-hyp1"/>
    <property type="match status" value="1"/>
</dbReference>
<evidence type="ECO:0000313" key="6">
    <source>
        <dbReference type="EMBL" id="NKE60870.1"/>
    </source>
</evidence>
<dbReference type="Proteomes" id="UP001515943">
    <property type="component" value="Unassembled WGS sequence"/>
</dbReference>
<dbReference type="PANTHER" id="PTHR43344:SF13">
    <property type="entry name" value="PHOSPHATASE RV3661-RELATED"/>
    <property type="match status" value="1"/>
</dbReference>
<dbReference type="Gene3D" id="1.20.1440.100">
    <property type="entry name" value="SG protein - dephosphorylation function"/>
    <property type="match status" value="1"/>
</dbReference>
<proteinExistence type="inferred from homology"/>
<dbReference type="InterPro" id="IPR006385">
    <property type="entry name" value="HAD_hydro_SerB1"/>
</dbReference>
<organism evidence="6 7">
    <name type="scientific">Lentzea indica</name>
    <dbReference type="NCBI Taxonomy" id="2604800"/>
    <lineage>
        <taxon>Bacteria</taxon>
        <taxon>Bacillati</taxon>
        <taxon>Actinomycetota</taxon>
        <taxon>Actinomycetes</taxon>
        <taxon>Pseudonocardiales</taxon>
        <taxon>Pseudonocardiaceae</taxon>
        <taxon>Lentzea</taxon>
    </lineage>
</organism>
<keyword evidence="2" id="KW-0479">Metal-binding</keyword>
<evidence type="ECO:0000313" key="7">
    <source>
        <dbReference type="Proteomes" id="UP001515943"/>
    </source>
</evidence>
<dbReference type="SUPFAM" id="SSF56784">
    <property type="entry name" value="HAD-like"/>
    <property type="match status" value="1"/>
</dbReference>
<feature type="region of interest" description="Disordered" evidence="5">
    <location>
        <begin position="200"/>
        <end position="241"/>
    </location>
</feature>
<dbReference type="InterPro" id="IPR036412">
    <property type="entry name" value="HAD-like_sf"/>
</dbReference>
<feature type="compositionally biased region" description="Low complexity" evidence="5">
    <location>
        <begin position="200"/>
        <end position="212"/>
    </location>
</feature>
<evidence type="ECO:0000256" key="3">
    <source>
        <dbReference type="ARBA" id="ARBA00022801"/>
    </source>
</evidence>
<reference evidence="6 7" key="1">
    <citation type="submission" date="2019-08" db="EMBL/GenBank/DDBJ databases">
        <title>Lentzea from Indian Himalayas.</title>
        <authorList>
            <person name="Mandal S."/>
            <person name="Mallick Gupta A."/>
            <person name="Maiti P.K."/>
            <person name="Sarkar J."/>
            <person name="Mandal S."/>
        </authorList>
    </citation>
    <scope>NUCLEOTIDE SEQUENCE [LARGE SCALE GENOMIC DNA]</scope>
    <source>
        <strain evidence="6 7">PSKA42</strain>
    </source>
</reference>
<dbReference type="PANTHER" id="PTHR43344">
    <property type="entry name" value="PHOSPHOSERINE PHOSPHATASE"/>
    <property type="match status" value="1"/>
</dbReference>
<dbReference type="Gene3D" id="3.40.50.1000">
    <property type="entry name" value="HAD superfamily/HAD-like"/>
    <property type="match status" value="1"/>
</dbReference>
<name>A0ABX1FPM9_9PSEU</name>
<dbReference type="InterPro" id="IPR023214">
    <property type="entry name" value="HAD_sf"/>
</dbReference>
<dbReference type="GO" id="GO:0016787">
    <property type="term" value="F:hydrolase activity"/>
    <property type="evidence" value="ECO:0007669"/>
    <property type="project" value="UniProtKB-KW"/>
</dbReference>
<evidence type="ECO:0000256" key="4">
    <source>
        <dbReference type="ARBA" id="ARBA00022842"/>
    </source>
</evidence>
<keyword evidence="4" id="KW-0460">Magnesium</keyword>
<dbReference type="NCBIfam" id="TIGR01488">
    <property type="entry name" value="HAD-SF-IB"/>
    <property type="match status" value="1"/>
</dbReference>
<keyword evidence="3 6" id="KW-0378">Hydrolase</keyword>
<evidence type="ECO:0000256" key="2">
    <source>
        <dbReference type="ARBA" id="ARBA00022723"/>
    </source>
</evidence>
<sequence length="241" mass="25697">MRTDRAAFVDVDHTLIHGNSMGSFLRHLGGDVPAAVAALRGLPRAQANRAYFRMLAGRPVSQLSEEGRAWFTPEMFTQPVLEAVREHRRAGDRVFLVSGSFFACLDPIAEAVGADRVFCTRPVVRDGRLTGEVLAPMLDELKARVVRLTAAALGLDLARCSAYGDHVSDLPMLAEVGRPVVVGDDPALAAVARERGWEVSASTPATAGPAAGHVPHRTDARAATRWRPGPAAEPAAPRPSA</sequence>
<protein>
    <submittedName>
        <fullName evidence="6">HAD-IB family hydrolase</fullName>
    </submittedName>
</protein>
<keyword evidence="7" id="KW-1185">Reference proteome</keyword>
<dbReference type="EMBL" id="VSRL01000142">
    <property type="protein sequence ID" value="NKE60870.1"/>
    <property type="molecule type" value="Genomic_DNA"/>
</dbReference>
<evidence type="ECO:0000256" key="1">
    <source>
        <dbReference type="ARBA" id="ARBA00009184"/>
    </source>
</evidence>
<dbReference type="Pfam" id="PF12710">
    <property type="entry name" value="HAD"/>
    <property type="match status" value="1"/>
</dbReference>
<dbReference type="InterPro" id="IPR050582">
    <property type="entry name" value="HAD-like_SerB"/>
</dbReference>
<comment type="similarity">
    <text evidence="1">Belongs to the HAD-like hydrolase superfamily. SerB family.</text>
</comment>
<accession>A0ABX1FPM9</accession>
<gene>
    <name evidence="6" type="ORF">FXN61_30445</name>
</gene>
<comment type="caution">
    <text evidence="6">The sequence shown here is derived from an EMBL/GenBank/DDBJ whole genome shotgun (WGS) entry which is preliminary data.</text>
</comment>